<evidence type="ECO:0000313" key="5">
    <source>
        <dbReference type="EMBL" id="SFI23302.1"/>
    </source>
</evidence>
<dbReference type="SUPFAM" id="SSF52540">
    <property type="entry name" value="P-loop containing nucleoside triphosphate hydrolases"/>
    <property type="match status" value="1"/>
</dbReference>
<evidence type="ECO:0000256" key="1">
    <source>
        <dbReference type="SAM" id="Coils"/>
    </source>
</evidence>
<accession>A0AB38BLV1</accession>
<dbReference type="RefSeq" id="WP_086990919.1">
    <property type="nucleotide sequence ID" value="NZ_FJMZ01000067.1"/>
</dbReference>
<keyword evidence="6" id="KW-1185">Reference proteome</keyword>
<evidence type="ECO:0000313" key="6">
    <source>
        <dbReference type="Proteomes" id="UP000195947"/>
    </source>
</evidence>
<evidence type="ECO:0000259" key="3">
    <source>
        <dbReference type="Pfam" id="PF18709"/>
    </source>
</evidence>
<dbReference type="Gene3D" id="3.40.50.300">
    <property type="entry name" value="P-loop containing nucleotide triphosphate hydrolases"/>
    <property type="match status" value="1"/>
</dbReference>
<feature type="domain" description="G" evidence="2">
    <location>
        <begin position="51"/>
        <end position="158"/>
    </location>
</feature>
<dbReference type="Proteomes" id="UP000195947">
    <property type="component" value="Unassembled WGS sequence"/>
</dbReference>
<evidence type="ECO:0000313" key="4">
    <source>
        <dbReference type="EMBL" id="CZR05232.1"/>
    </source>
</evidence>
<dbReference type="GO" id="GO:0005525">
    <property type="term" value="F:GTP binding"/>
    <property type="evidence" value="ECO:0007669"/>
    <property type="project" value="InterPro"/>
</dbReference>
<dbReference type="InterPro" id="IPR006073">
    <property type="entry name" value="GTP-bd"/>
</dbReference>
<organism evidence="5 7">
    <name type="scientific">Trichococcus flocculiformis</name>
    <dbReference type="NCBI Taxonomy" id="82803"/>
    <lineage>
        <taxon>Bacteria</taxon>
        <taxon>Bacillati</taxon>
        <taxon>Bacillota</taxon>
        <taxon>Bacilli</taxon>
        <taxon>Lactobacillales</taxon>
        <taxon>Carnobacteriaceae</taxon>
        <taxon>Trichococcus</taxon>
    </lineage>
</organism>
<dbReference type="EMBL" id="FOQC01000082">
    <property type="protein sequence ID" value="SFI23302.1"/>
    <property type="molecule type" value="Genomic_DNA"/>
</dbReference>
<keyword evidence="1" id="KW-0175">Coiled coil</keyword>
<dbReference type="Proteomes" id="UP000199686">
    <property type="component" value="Unassembled WGS sequence"/>
</dbReference>
<dbReference type="EMBL" id="FJMZ01000067">
    <property type="protein sequence ID" value="CZR05232.1"/>
    <property type="molecule type" value="Genomic_DNA"/>
</dbReference>
<name>A0AB38BLV1_9LACT</name>
<dbReference type="Pfam" id="PF18709">
    <property type="entry name" value="DLP_helical"/>
    <property type="match status" value="1"/>
</dbReference>
<reference evidence="5 7" key="2">
    <citation type="submission" date="2016-10" db="EMBL/GenBank/DDBJ databases">
        <authorList>
            <person name="Varghese N."/>
            <person name="Submissions S."/>
        </authorList>
    </citation>
    <scope>NUCLEOTIDE SEQUENCE [LARGE SCALE GENOMIC DNA]</scope>
    <source>
        <strain evidence="5 7">DSM 2094</strain>
    </source>
</reference>
<evidence type="ECO:0000313" key="7">
    <source>
        <dbReference type="Proteomes" id="UP000199686"/>
    </source>
</evidence>
<comment type="caution">
    <text evidence="5">The sequence shown here is derived from an EMBL/GenBank/DDBJ whole genome shotgun (WGS) entry which is preliminary data.</text>
</comment>
<dbReference type="CDD" id="cd00882">
    <property type="entry name" value="Ras_like_GTPase"/>
    <property type="match status" value="1"/>
</dbReference>
<protein>
    <submittedName>
        <fullName evidence="5">50S ribosome-binding GTPase</fullName>
    </submittedName>
</protein>
<gene>
    <name evidence="5" type="ORF">SAMN04488507_10823</name>
    <name evidence="4" type="ORF">TFLO_3007</name>
</gene>
<proteinExistence type="predicted"/>
<dbReference type="InterPro" id="IPR040576">
    <property type="entry name" value="DLP_helical"/>
</dbReference>
<dbReference type="Pfam" id="PF01926">
    <property type="entry name" value="MMR_HSR1"/>
    <property type="match status" value="1"/>
</dbReference>
<reference evidence="4 6" key="1">
    <citation type="submission" date="2016-02" db="EMBL/GenBank/DDBJ databases">
        <authorList>
            <person name="Strepis N."/>
        </authorList>
    </citation>
    <scope>NUCLEOTIDE SEQUENCE [LARGE SCALE GENOMIC DNA]</scope>
    <source>
        <strain evidence="4">Trichococcus flocculiformis</strain>
    </source>
</reference>
<feature type="domain" description="Dynamin-like helical" evidence="3">
    <location>
        <begin position="349"/>
        <end position="533"/>
    </location>
</feature>
<feature type="coiled-coil region" evidence="1">
    <location>
        <begin position="159"/>
        <end position="215"/>
    </location>
</feature>
<dbReference type="InterPro" id="IPR027417">
    <property type="entry name" value="P-loop_NTPase"/>
</dbReference>
<evidence type="ECO:0000259" key="2">
    <source>
        <dbReference type="Pfam" id="PF01926"/>
    </source>
</evidence>
<sequence length="572" mass="64586">MIEHDSVYLAIWTAKAKKLLDSVRRLFNEIGYNESGMPRDVFDGSKPLSLVFAGQYSSGKSSLVRALTGIEDIAIGAGITTQETHSYNWNGIEVIDTPGIHTTLRPDHDEISYEAIANADMLVYVVTHELFDDFIGQNFRRLLLEKDKAGEMILIVNKMADIGNTIENQETKLNDLKKVTIPYTPDQLRTVFVDAESYLDSLSELDIELAEELRERSNFDTLVATLNVFVRDKAISSRMTTVLYRLFELLQKAVHDYQPSTGDSDIDALEEHLLQERRIIVNTQWRIEITVKSIFEDAALQIREKGREVANSVYNFDNESDANESIIVAYNEVDTITNTCIDSVTNKITELSNDCQSQLDEFYKSDFSQDLKFQLESKYSKGNPLIERLFKSEILAQGSSKIIASTAGSNAAANGLKAFTGSNVHQMVLNIGHFFGHSFKPWEAVKWVKGINVAGKMLGVFGVVFSLGMQAKEDVDADKRQQEMKKNREELRAGFNNAANEVVKYFNNALDDFLAKNYRTRITEIDSQISEIRNMRLGKSEICKKLESAQTDCKLLISEIHRDHLNNADDCD</sequence>
<dbReference type="AlphaFoldDB" id="A0AB38BLV1"/>